<comment type="similarity">
    <text evidence="1">Belongs to the N-acetylmuramoyl-L-alanine amidase 2 family.</text>
</comment>
<reference evidence="6 7" key="1">
    <citation type="journal article" date="2019" name="Nat. Med.">
        <title>A library of human gut bacterial isolates paired with longitudinal multiomics data enables mechanistic microbiome research.</title>
        <authorList>
            <person name="Poyet M."/>
            <person name="Groussin M."/>
            <person name="Gibbons S.M."/>
            <person name="Avila-Pacheco J."/>
            <person name="Jiang X."/>
            <person name="Kearney S.M."/>
            <person name="Perrotta A.R."/>
            <person name="Berdy B."/>
            <person name="Zhao S."/>
            <person name="Lieberman T.D."/>
            <person name="Swanson P.K."/>
            <person name="Smith M."/>
            <person name="Roesemann S."/>
            <person name="Alexander J.E."/>
            <person name="Rich S.A."/>
            <person name="Livny J."/>
            <person name="Vlamakis H."/>
            <person name="Clish C."/>
            <person name="Bullock K."/>
            <person name="Deik A."/>
            <person name="Scott J."/>
            <person name="Pierce K.A."/>
            <person name="Xavier R.J."/>
            <person name="Alm E.J."/>
        </authorList>
    </citation>
    <scope>NUCLEOTIDE SEQUENCE [LARGE SCALE GENOMIC DNA]</scope>
    <source>
        <strain evidence="6 7">BIOML-A10</strain>
    </source>
</reference>
<dbReference type="InterPro" id="IPR018247">
    <property type="entry name" value="EF_Hand_1_Ca_BS"/>
</dbReference>
<evidence type="ECO:0000256" key="2">
    <source>
        <dbReference type="SAM" id="Coils"/>
    </source>
</evidence>
<dbReference type="AlphaFoldDB" id="A0A7J4XIG3"/>
<dbReference type="SMART" id="SM00701">
    <property type="entry name" value="PGRP"/>
    <property type="match status" value="1"/>
</dbReference>
<keyword evidence="3" id="KW-0472">Membrane</keyword>
<dbReference type="InterPro" id="IPR002502">
    <property type="entry name" value="Amidase_domain"/>
</dbReference>
<evidence type="ECO:0000313" key="7">
    <source>
        <dbReference type="Proteomes" id="UP000422221"/>
    </source>
</evidence>
<gene>
    <name evidence="6" type="ORF">F3F73_11260</name>
</gene>
<dbReference type="GO" id="GO:0009253">
    <property type="term" value="P:peptidoglycan catabolic process"/>
    <property type="evidence" value="ECO:0007669"/>
    <property type="project" value="InterPro"/>
</dbReference>
<dbReference type="GO" id="GO:0008270">
    <property type="term" value="F:zinc ion binding"/>
    <property type="evidence" value="ECO:0007669"/>
    <property type="project" value="InterPro"/>
</dbReference>
<evidence type="ECO:0000256" key="1">
    <source>
        <dbReference type="ARBA" id="ARBA00007553"/>
    </source>
</evidence>
<name>A0A7J4XIG3_9BACE</name>
<dbReference type="InterPro" id="IPR015510">
    <property type="entry name" value="PGRP"/>
</dbReference>
<evidence type="ECO:0000259" key="4">
    <source>
        <dbReference type="SMART" id="SM00644"/>
    </source>
</evidence>
<protein>
    <recommendedName>
        <fullName evidence="8">N-acetylmuramoyl-L-alanine amidase</fullName>
    </recommendedName>
</protein>
<dbReference type="Pfam" id="PF01510">
    <property type="entry name" value="Amidase_2"/>
    <property type="match status" value="1"/>
</dbReference>
<comment type="caution">
    <text evidence="6">The sequence shown here is derived from an EMBL/GenBank/DDBJ whole genome shotgun (WGS) entry which is preliminary data.</text>
</comment>
<dbReference type="SUPFAM" id="SSF55846">
    <property type="entry name" value="N-acetylmuramoyl-L-alanine amidase-like"/>
    <property type="match status" value="1"/>
</dbReference>
<feature type="domain" description="Peptidoglycan recognition protein family" evidence="5">
    <location>
        <begin position="1"/>
        <end position="119"/>
    </location>
</feature>
<organism evidence="6 7">
    <name type="scientific">Bacteroides salyersiae</name>
    <dbReference type="NCBI Taxonomy" id="291644"/>
    <lineage>
        <taxon>Bacteria</taxon>
        <taxon>Pseudomonadati</taxon>
        <taxon>Bacteroidota</taxon>
        <taxon>Bacteroidia</taxon>
        <taxon>Bacteroidales</taxon>
        <taxon>Bacteroidaceae</taxon>
        <taxon>Bacteroides</taxon>
    </lineage>
</organism>
<dbReference type="RefSeq" id="WP_130059119.1">
    <property type="nucleotide sequence ID" value="NZ_JADNPJ010000006.1"/>
</dbReference>
<dbReference type="SMART" id="SM00644">
    <property type="entry name" value="Ami_2"/>
    <property type="match status" value="1"/>
</dbReference>
<evidence type="ECO:0000313" key="6">
    <source>
        <dbReference type="EMBL" id="KAA3765149.1"/>
    </source>
</evidence>
<dbReference type="PANTHER" id="PTHR11022">
    <property type="entry name" value="PEPTIDOGLYCAN RECOGNITION PROTEIN"/>
    <property type="match status" value="1"/>
</dbReference>
<accession>A0A7J4XIG3</accession>
<dbReference type="EMBL" id="VWMK01000010">
    <property type="protein sequence ID" value="KAA3765149.1"/>
    <property type="molecule type" value="Genomic_DNA"/>
</dbReference>
<evidence type="ECO:0000256" key="3">
    <source>
        <dbReference type="SAM" id="Phobius"/>
    </source>
</evidence>
<evidence type="ECO:0008006" key="8">
    <source>
        <dbReference type="Google" id="ProtNLM"/>
    </source>
</evidence>
<feature type="domain" description="N-acetylmuramoyl-L-alanine amidase" evidence="4">
    <location>
        <begin position="1"/>
        <end position="131"/>
    </location>
</feature>
<dbReference type="InterPro" id="IPR036505">
    <property type="entry name" value="Amidase/PGRP_sf"/>
</dbReference>
<dbReference type="PROSITE" id="PS00018">
    <property type="entry name" value="EF_HAND_1"/>
    <property type="match status" value="1"/>
</dbReference>
<dbReference type="Gene3D" id="3.40.80.10">
    <property type="entry name" value="Peptidoglycan recognition protein-like"/>
    <property type="match status" value="1"/>
</dbReference>
<proteinExistence type="inferred from homology"/>
<dbReference type="CDD" id="cd06583">
    <property type="entry name" value="PGRP"/>
    <property type="match status" value="1"/>
</dbReference>
<feature type="transmembrane region" description="Helical" evidence="3">
    <location>
        <begin position="285"/>
        <end position="304"/>
    </location>
</feature>
<dbReference type="FunFam" id="3.40.80.10:FF:000008">
    <property type="entry name" value="N-acetylmuramoyl-L-alanine amidase"/>
    <property type="match status" value="1"/>
</dbReference>
<dbReference type="InterPro" id="IPR006619">
    <property type="entry name" value="PGRP_domain_met/bac"/>
</dbReference>
<evidence type="ECO:0000259" key="5">
    <source>
        <dbReference type="SMART" id="SM00701"/>
    </source>
</evidence>
<dbReference type="GO" id="GO:0008745">
    <property type="term" value="F:N-acetylmuramoyl-L-alanine amidase activity"/>
    <property type="evidence" value="ECO:0007669"/>
    <property type="project" value="InterPro"/>
</dbReference>
<keyword evidence="3" id="KW-1133">Transmembrane helix</keyword>
<sequence length="308" mass="35085">MRKIDSVIIHCSATKAGMDFSVADINRWHRARGMDGIGYHYVVRLDGTVEKGREVEVAGAHCLGWNGRSIGICYIGGLDTNGNPADTRTDEQKKSMKGLVEELKLRYRIVTVMGHRDTSPDLNGNGIIEPGEFIKSCPCFDVKKWLMVWSLSLFFWACGTTECMENHRTEIDTAVLETETEKFSGVQKRLRKIQERMNEHVEETIFVWTEDTAEMVGLKERVSPRKKLLSVTKRTVDRDGKRLQEEKFDGAVMKTDSLQVAEYTRVKTEDRVDKQEKKRGGWGKLGLLAGICVVCILFFRKIFIVDNQ</sequence>
<keyword evidence="3" id="KW-0812">Transmembrane</keyword>
<feature type="coiled-coil region" evidence="2">
    <location>
        <begin position="176"/>
        <end position="203"/>
    </location>
</feature>
<keyword evidence="2" id="KW-0175">Coiled coil</keyword>
<dbReference type="Proteomes" id="UP000422221">
    <property type="component" value="Unassembled WGS sequence"/>
</dbReference>
<dbReference type="PANTHER" id="PTHR11022:SF41">
    <property type="entry name" value="PEPTIDOGLYCAN-RECOGNITION PROTEIN LC-RELATED"/>
    <property type="match status" value="1"/>
</dbReference>